<name>A0A511N9B4_DEIC1</name>
<evidence type="ECO:0000313" key="2">
    <source>
        <dbReference type="Proteomes" id="UP000321306"/>
    </source>
</evidence>
<dbReference type="OrthoDB" id="75459at2"/>
<dbReference type="RefSeq" id="WP_146889038.1">
    <property type="nucleotide sequence ID" value="NZ_BJXB01000028.1"/>
</dbReference>
<proteinExistence type="predicted"/>
<dbReference type="Proteomes" id="UP000321306">
    <property type="component" value="Unassembled WGS sequence"/>
</dbReference>
<reference evidence="1 2" key="1">
    <citation type="submission" date="2019-07" db="EMBL/GenBank/DDBJ databases">
        <title>Whole genome shotgun sequence of Deinococcus cellulosilyticus NBRC 106333.</title>
        <authorList>
            <person name="Hosoyama A."/>
            <person name="Uohara A."/>
            <person name="Ohji S."/>
            <person name="Ichikawa N."/>
        </authorList>
    </citation>
    <scope>NUCLEOTIDE SEQUENCE [LARGE SCALE GENOMIC DNA]</scope>
    <source>
        <strain evidence="1 2">NBRC 106333</strain>
    </source>
</reference>
<keyword evidence="2" id="KW-1185">Reference proteome</keyword>
<sequence length="180" mass="20738">MPPIQIKDGHLPVFQVLSRMGISRPAQFWKQLLGHFGDARIPHTRMQFEMADGRKSRMVPAIRQEDLGSLLERVREMSGEGQTEWFYLPAERYVVDLLTEAYADQQPESPCVVQGVRVDVYFHRCKVAVIFAAAREAQSLHIQNLQQDRGVRVVHTNVYHKDFRLGALVREVRSIIDLKT</sequence>
<accession>A0A511N9B4</accession>
<dbReference type="AlphaFoldDB" id="A0A511N9B4"/>
<dbReference type="EMBL" id="BJXB01000028">
    <property type="protein sequence ID" value="GEM49106.1"/>
    <property type="molecule type" value="Genomic_DNA"/>
</dbReference>
<evidence type="ECO:0000313" key="1">
    <source>
        <dbReference type="EMBL" id="GEM49106.1"/>
    </source>
</evidence>
<protein>
    <submittedName>
        <fullName evidence="1">Uncharacterized protein</fullName>
    </submittedName>
</protein>
<comment type="caution">
    <text evidence="1">The sequence shown here is derived from an EMBL/GenBank/DDBJ whole genome shotgun (WGS) entry which is preliminary data.</text>
</comment>
<organism evidence="1 2">
    <name type="scientific">Deinococcus cellulosilyticus (strain DSM 18568 / NBRC 106333 / KACC 11606 / 5516J-15)</name>
    <dbReference type="NCBI Taxonomy" id="1223518"/>
    <lineage>
        <taxon>Bacteria</taxon>
        <taxon>Thermotogati</taxon>
        <taxon>Deinococcota</taxon>
        <taxon>Deinococci</taxon>
        <taxon>Deinococcales</taxon>
        <taxon>Deinococcaceae</taxon>
        <taxon>Deinococcus</taxon>
    </lineage>
</organism>
<gene>
    <name evidence="1" type="ORF">DC3_47410</name>
</gene>